<reference evidence="1" key="1">
    <citation type="submission" date="2017-07" db="EMBL/GenBank/DDBJ databases">
        <title>Taro Niue Genome Assembly and Annotation.</title>
        <authorList>
            <person name="Atibalentja N."/>
            <person name="Keating K."/>
            <person name="Fields C.J."/>
        </authorList>
    </citation>
    <scope>NUCLEOTIDE SEQUENCE</scope>
    <source>
        <strain evidence="1">Niue_2</strain>
        <tissue evidence="1">Leaf</tissue>
    </source>
</reference>
<dbReference type="AlphaFoldDB" id="A0A843WKS2"/>
<comment type="caution">
    <text evidence="1">The sequence shown here is derived from an EMBL/GenBank/DDBJ whole genome shotgun (WGS) entry which is preliminary data.</text>
</comment>
<feature type="non-terminal residue" evidence="1">
    <location>
        <position position="1"/>
    </location>
</feature>
<proteinExistence type="predicted"/>
<protein>
    <submittedName>
        <fullName evidence="1">Uncharacterized protein</fullName>
    </submittedName>
</protein>
<evidence type="ECO:0000313" key="2">
    <source>
        <dbReference type="Proteomes" id="UP000652761"/>
    </source>
</evidence>
<sequence length="151" mass="16309">MRCRPLASQVTTVDHPSVADGALGGRSTVTDVLMVAFRCLWLHLGAYGCIQVHMVAFRRIWLRSGVYGCIQVVMVAFRCIWLHSGAYGCIQIAADLPRRDSDRVGAAGRDRWNGRSGSVQEGNVVTRPAAADRDPPVIAAYRAAAIAGTVQ</sequence>
<dbReference type="EMBL" id="NMUH01003255">
    <property type="protein sequence ID" value="MQM04624.1"/>
    <property type="molecule type" value="Genomic_DNA"/>
</dbReference>
<keyword evidence="2" id="KW-1185">Reference proteome</keyword>
<name>A0A843WKS2_COLES</name>
<dbReference type="Proteomes" id="UP000652761">
    <property type="component" value="Unassembled WGS sequence"/>
</dbReference>
<gene>
    <name evidence="1" type="ORF">Taro_037424</name>
</gene>
<accession>A0A843WKS2</accession>
<organism evidence="1 2">
    <name type="scientific">Colocasia esculenta</name>
    <name type="common">Wild taro</name>
    <name type="synonym">Arum esculentum</name>
    <dbReference type="NCBI Taxonomy" id="4460"/>
    <lineage>
        <taxon>Eukaryota</taxon>
        <taxon>Viridiplantae</taxon>
        <taxon>Streptophyta</taxon>
        <taxon>Embryophyta</taxon>
        <taxon>Tracheophyta</taxon>
        <taxon>Spermatophyta</taxon>
        <taxon>Magnoliopsida</taxon>
        <taxon>Liliopsida</taxon>
        <taxon>Araceae</taxon>
        <taxon>Aroideae</taxon>
        <taxon>Colocasieae</taxon>
        <taxon>Colocasia</taxon>
    </lineage>
</organism>
<evidence type="ECO:0000313" key="1">
    <source>
        <dbReference type="EMBL" id="MQM04624.1"/>
    </source>
</evidence>